<dbReference type="InterPro" id="IPR051324">
    <property type="entry name" value="Stress/Tellurium_Resist"/>
</dbReference>
<evidence type="ECO:0000259" key="4">
    <source>
        <dbReference type="Pfam" id="PF02342"/>
    </source>
</evidence>
<reference evidence="5 6" key="2">
    <citation type="submission" date="2020-08" db="EMBL/GenBank/DDBJ databases">
        <authorList>
            <person name="Partida-Martinez L."/>
            <person name="Huntemann M."/>
            <person name="Clum A."/>
            <person name="Wang J."/>
            <person name="Palaniappan K."/>
            <person name="Ritter S."/>
            <person name="Chen I.-M."/>
            <person name="Stamatis D."/>
            <person name="Reddy T."/>
            <person name="O'Malley R."/>
            <person name="Daum C."/>
            <person name="Shapiro N."/>
            <person name="Ivanova N."/>
            <person name="Kyrpides N."/>
            <person name="Woyke T."/>
        </authorList>
    </citation>
    <scope>NUCLEOTIDE SEQUENCE [LARGE SCALE GENOMIC DNA]</scope>
    <source>
        <strain evidence="5 6">RAS26</strain>
    </source>
</reference>
<accession>A0A7W4UJZ4</accession>
<dbReference type="Gene3D" id="2.60.60.30">
    <property type="entry name" value="sav2460 like domains"/>
    <property type="match status" value="1"/>
</dbReference>
<name>A0A7W4UJZ4_9CELL</name>
<dbReference type="PANTHER" id="PTHR32097">
    <property type="entry name" value="CAMP-BINDING PROTEIN 1-RELATED"/>
    <property type="match status" value="1"/>
</dbReference>
<dbReference type="CDD" id="cd06974">
    <property type="entry name" value="TerD_like"/>
    <property type="match status" value="1"/>
</dbReference>
<dbReference type="InterPro" id="IPR003325">
    <property type="entry name" value="TerD"/>
</dbReference>
<dbReference type="Proteomes" id="UP000518206">
    <property type="component" value="Unassembled WGS sequence"/>
</dbReference>
<feature type="compositionally biased region" description="Polar residues" evidence="3">
    <location>
        <begin position="368"/>
        <end position="379"/>
    </location>
</feature>
<evidence type="ECO:0000313" key="5">
    <source>
        <dbReference type="EMBL" id="MBB2925557.1"/>
    </source>
</evidence>
<dbReference type="RefSeq" id="WP_183298260.1">
    <property type="nucleotide sequence ID" value="NZ_JACHVX010000011.1"/>
</dbReference>
<dbReference type="PANTHER" id="PTHR32097:SF4">
    <property type="entry name" value="GENERAL STRESS PROTEIN 16U"/>
    <property type="match status" value="1"/>
</dbReference>
<comment type="similarity">
    <text evidence="1">Belongs to the CAPAB/TerDEXZ family.</text>
</comment>
<evidence type="ECO:0000256" key="3">
    <source>
        <dbReference type="SAM" id="MobiDB-lite"/>
    </source>
</evidence>
<organism evidence="5 6">
    <name type="scientific">Cellulomonas cellasea</name>
    <dbReference type="NCBI Taxonomy" id="43670"/>
    <lineage>
        <taxon>Bacteria</taxon>
        <taxon>Bacillati</taxon>
        <taxon>Actinomycetota</taxon>
        <taxon>Actinomycetes</taxon>
        <taxon>Micrococcales</taxon>
        <taxon>Cellulomonadaceae</taxon>
        <taxon>Cellulomonas</taxon>
    </lineage>
</organism>
<dbReference type="EMBL" id="JACHVX010000011">
    <property type="protein sequence ID" value="MBB2925557.1"/>
    <property type="molecule type" value="Genomic_DNA"/>
</dbReference>
<feature type="coiled-coil region" evidence="2">
    <location>
        <begin position="122"/>
        <end position="149"/>
    </location>
</feature>
<evidence type="ECO:0000313" key="6">
    <source>
        <dbReference type="Proteomes" id="UP000518206"/>
    </source>
</evidence>
<protein>
    <submittedName>
        <fullName evidence="5">Stress response protein SCP2</fullName>
    </submittedName>
</protein>
<dbReference type="AlphaFoldDB" id="A0A7W4UJZ4"/>
<proteinExistence type="inferred from homology"/>
<reference evidence="5 6" key="1">
    <citation type="submission" date="2020-08" db="EMBL/GenBank/DDBJ databases">
        <title>The Agave Microbiome: Exploring the role of microbial communities in plant adaptations to desert environments.</title>
        <authorList>
            <person name="Partida-Martinez L.P."/>
        </authorList>
    </citation>
    <scope>NUCLEOTIDE SEQUENCE [LARGE SCALE GENOMIC DNA]</scope>
    <source>
        <strain evidence="5 6">RAS26</strain>
    </source>
</reference>
<gene>
    <name evidence="5" type="ORF">FHR80_004504</name>
</gene>
<feature type="region of interest" description="Disordered" evidence="3">
    <location>
        <begin position="347"/>
        <end position="380"/>
    </location>
</feature>
<evidence type="ECO:0000256" key="2">
    <source>
        <dbReference type="SAM" id="Coils"/>
    </source>
</evidence>
<feature type="coiled-coil region" evidence="2">
    <location>
        <begin position="11"/>
        <end position="38"/>
    </location>
</feature>
<feature type="domain" description="TerD" evidence="4">
    <location>
        <begin position="402"/>
        <end position="529"/>
    </location>
</feature>
<dbReference type="Pfam" id="PF02342">
    <property type="entry name" value="TerD"/>
    <property type="match status" value="1"/>
</dbReference>
<sequence>MSVQDQKLRDRMYAEERVREAAEDTAQLERQVEALQGVLSATLGVDDYLDLEQLKQPPPQPTFYPLVGSPPQPPREADFAVEGPSALGRVFAASKHAARAEQRQADYQRALHDYGVAAQQHAARLDEAHRRHEAEVARAVQEHQRHVEEVTALQRGLAARRPEAVVRYLDLVLEAAQYPEGFPHSWRLAYASGAGHLAIDYDFPRVDVVPGDKAYKYVKSSDAITPTARPAAQVRSIYAEVLRQTALRVVHEVLEADRGGALRTVVFNGYVTDVDPATGRDVRSCLVALATSRERFLSVDLARVDTVACLAHLEARLSKDPTKLLAVEPIELAGSLEVDYTLDTETDTEATDAERGATPPAEGAVQREASNGADTSAQQDLAAGQNVPLAEHRLQVDVLANQADLSVLLVGAGGTVDRDEDFLFYNNPRSTDGSVTLSGTGATIDTALLPQRCERVVLVVSADGSEYLSDATAVLRQQGGGTDLRFRPPDSSGVSALVWGEVYRRNGAWRLRAVGQGWADGLAGLARDYGVQVD</sequence>
<evidence type="ECO:0000256" key="1">
    <source>
        <dbReference type="ARBA" id="ARBA00008775"/>
    </source>
</evidence>
<keyword evidence="2" id="KW-0175">Coiled coil</keyword>
<comment type="caution">
    <text evidence="5">The sequence shown here is derived from an EMBL/GenBank/DDBJ whole genome shotgun (WGS) entry which is preliminary data.</text>
</comment>